<evidence type="ECO:0000313" key="3">
    <source>
        <dbReference type="Proteomes" id="UP000182977"/>
    </source>
</evidence>
<dbReference type="Proteomes" id="UP000182977">
    <property type="component" value="Chromosome I"/>
</dbReference>
<proteinExistence type="predicted"/>
<gene>
    <name evidence="2" type="ORF">SAMN04488563_6870</name>
</gene>
<keyword evidence="3" id="KW-1185">Reference proteome</keyword>
<keyword evidence="1" id="KW-0732">Signal</keyword>
<dbReference type="RefSeq" id="WP_046771500.1">
    <property type="nucleotide sequence ID" value="NZ_LBMC01000043.1"/>
</dbReference>
<organism evidence="2 3">
    <name type="scientific">Jiangella alkaliphila</name>
    <dbReference type="NCBI Taxonomy" id="419479"/>
    <lineage>
        <taxon>Bacteria</taxon>
        <taxon>Bacillati</taxon>
        <taxon>Actinomycetota</taxon>
        <taxon>Actinomycetes</taxon>
        <taxon>Jiangellales</taxon>
        <taxon>Jiangellaceae</taxon>
        <taxon>Jiangella</taxon>
    </lineage>
</organism>
<dbReference type="AlphaFoldDB" id="A0A1H2LZ50"/>
<dbReference type="OrthoDB" id="6194471at2"/>
<evidence type="ECO:0000313" key="2">
    <source>
        <dbReference type="EMBL" id="SDU86283.1"/>
    </source>
</evidence>
<dbReference type="STRING" id="419479.SAMN04488563_6870"/>
<dbReference type="EMBL" id="LT629791">
    <property type="protein sequence ID" value="SDU86283.1"/>
    <property type="molecule type" value="Genomic_DNA"/>
</dbReference>
<feature type="chain" id="PRO_5009279794" evidence="1">
    <location>
        <begin position="33"/>
        <end position="187"/>
    </location>
</feature>
<evidence type="ECO:0000256" key="1">
    <source>
        <dbReference type="SAM" id="SignalP"/>
    </source>
</evidence>
<accession>A0A1H2LZ50</accession>
<sequence length="187" mass="19539">MNLKHLARRTITLATVAAAALVGGAAGGIALADQQADQRATTTMSGGGIVAHRVATSDQIYDTTAPNIWQTLPGSTLSYAVPSNTTRLVTAEFTAEANGRDGTGGCAVRVVTRKAGSTTLTELHPRSGVDFIWALEQDGSAAHAMSRSLTVASGTRSFIVQVQASTADTLVCRLDDWHFQIDVHTSS</sequence>
<reference evidence="3" key="1">
    <citation type="submission" date="2016-10" db="EMBL/GenBank/DDBJ databases">
        <authorList>
            <person name="Varghese N."/>
            <person name="Submissions S."/>
        </authorList>
    </citation>
    <scope>NUCLEOTIDE SEQUENCE [LARGE SCALE GENOMIC DNA]</scope>
    <source>
        <strain evidence="3">DSM 45079</strain>
    </source>
</reference>
<feature type="signal peptide" evidence="1">
    <location>
        <begin position="1"/>
        <end position="32"/>
    </location>
</feature>
<name>A0A1H2LZ50_9ACTN</name>
<protein>
    <submittedName>
        <fullName evidence="2">Uncharacterized protein</fullName>
    </submittedName>
</protein>